<sequence>MYTPSKLLLLLLAVLVQADSFSDYGCYSESDILSLLTLQGSYTYQTPSYCEQLCEGEKVAAVMDGKYCYCGLTVPASSLEVDSSKCDVACQGYGSITCGGDGYFEVYVNDDVDGSTMSVSSSSSSTKSSSKSSSKSTSSSTKTSSSSSSSSQSLGSASSQPGNSAGSLGATQAASNTQTSSSASQASGFTTIVSTVTSSPSGTSGSIVAVTTTVASGNSSSSSSSSSETTKSLGVLGGQIAGAVVGSIGGVAVVSLIVFFVLRWRKNRDEDDDDDDFVFSDNKRAQLGEFDSVTPHTFVGGGAAAAAGTHTHNNSNTDRSYSSNNEDAFYFANDAERDNYYANNTEYGRRRLSNGSLPDMLTRNPGSLQVVNN</sequence>
<feature type="region of interest" description="Disordered" evidence="1">
    <location>
        <begin position="352"/>
        <end position="373"/>
    </location>
</feature>
<dbReference type="SMART" id="SM00321">
    <property type="entry name" value="WSC"/>
    <property type="match status" value="1"/>
</dbReference>
<accession>A0A1A0HK94</accession>
<dbReference type="Proteomes" id="UP000092555">
    <property type="component" value="Unassembled WGS sequence"/>
</dbReference>
<feature type="transmembrane region" description="Helical" evidence="2">
    <location>
        <begin position="240"/>
        <end position="262"/>
    </location>
</feature>
<dbReference type="RefSeq" id="XP_018714704.1">
    <property type="nucleotide sequence ID" value="XM_018858630.1"/>
</dbReference>
<dbReference type="STRING" id="869754.A0A1A0HK94"/>
<dbReference type="InterPro" id="IPR002889">
    <property type="entry name" value="WSC_carb-bd"/>
</dbReference>
<dbReference type="OrthoDB" id="2019572at2759"/>
<dbReference type="CDD" id="cd12087">
    <property type="entry name" value="TM_EGFR-like"/>
    <property type="match status" value="1"/>
</dbReference>
<evidence type="ECO:0000313" key="6">
    <source>
        <dbReference type="Proteomes" id="UP000092555"/>
    </source>
</evidence>
<name>A0A1A0HK94_9ASCO</name>
<dbReference type="PANTHER" id="PTHR16861:SF9">
    <property type="entry name" value="CELL WALL INTEGRITY AND STRESS RESPONSE COMPONENT 1"/>
    <property type="match status" value="1"/>
</dbReference>
<comment type="caution">
    <text evidence="5">The sequence shown here is derived from an EMBL/GenBank/DDBJ whole genome shotgun (WGS) entry which is preliminary data.</text>
</comment>
<dbReference type="PROSITE" id="PS51212">
    <property type="entry name" value="WSC"/>
    <property type="match status" value="1"/>
</dbReference>
<evidence type="ECO:0000256" key="3">
    <source>
        <dbReference type="SAM" id="SignalP"/>
    </source>
</evidence>
<feature type="compositionally biased region" description="Low complexity" evidence="1">
    <location>
        <begin position="115"/>
        <end position="159"/>
    </location>
</feature>
<gene>
    <name evidence="5" type="ORF">METBIDRAFT_77060</name>
</gene>
<feature type="signal peptide" evidence="3">
    <location>
        <begin position="1"/>
        <end position="18"/>
    </location>
</feature>
<evidence type="ECO:0000256" key="1">
    <source>
        <dbReference type="SAM" id="MobiDB-lite"/>
    </source>
</evidence>
<feature type="region of interest" description="Disordered" evidence="1">
    <location>
        <begin position="115"/>
        <end position="182"/>
    </location>
</feature>
<dbReference type="Pfam" id="PF01822">
    <property type="entry name" value="WSC"/>
    <property type="match status" value="1"/>
</dbReference>
<keyword evidence="2" id="KW-0812">Transmembrane</keyword>
<reference evidence="5 6" key="1">
    <citation type="submission" date="2016-05" db="EMBL/GenBank/DDBJ databases">
        <title>Comparative genomics of biotechnologically important yeasts.</title>
        <authorList>
            <consortium name="DOE Joint Genome Institute"/>
            <person name="Riley R."/>
            <person name="Haridas S."/>
            <person name="Wolfe K.H."/>
            <person name="Lopes M.R."/>
            <person name="Hittinger C.T."/>
            <person name="Goker M."/>
            <person name="Salamov A."/>
            <person name="Wisecaver J."/>
            <person name="Long T.M."/>
            <person name="Aerts A.L."/>
            <person name="Barry K."/>
            <person name="Choi C."/>
            <person name="Clum A."/>
            <person name="Coughlan A.Y."/>
            <person name="Deshpande S."/>
            <person name="Douglass A.P."/>
            <person name="Hanson S.J."/>
            <person name="Klenk H.-P."/>
            <person name="LaButti K."/>
            <person name="Lapidus A."/>
            <person name="Lindquist E."/>
            <person name="Lipzen A."/>
            <person name="Meier-kolthoff J.P."/>
            <person name="Ohm R.A."/>
            <person name="Otillar R.P."/>
            <person name="Pangilinan J."/>
            <person name="Peng Y."/>
            <person name="Rokas A."/>
            <person name="Rosa C.A."/>
            <person name="Scheuner C."/>
            <person name="Sibirny A.A."/>
            <person name="Slot J.C."/>
            <person name="Stielow J.B."/>
            <person name="Sun H."/>
            <person name="Kurtzman C.P."/>
            <person name="Blackwell M."/>
            <person name="Grigoriev I.V."/>
            <person name="Jeffries T.W."/>
        </authorList>
    </citation>
    <scope>NUCLEOTIDE SEQUENCE [LARGE SCALE GENOMIC DNA]</scope>
    <source>
        <strain evidence="5 6">NRRL YB-4993</strain>
    </source>
</reference>
<keyword evidence="2" id="KW-0472">Membrane</keyword>
<evidence type="ECO:0000256" key="2">
    <source>
        <dbReference type="SAM" id="Phobius"/>
    </source>
</evidence>
<proteinExistence type="predicted"/>
<protein>
    <submittedName>
        <fullName evidence="5">WSC-domain-containing protein</fullName>
    </submittedName>
</protein>
<keyword evidence="2" id="KW-1133">Transmembrane helix</keyword>
<feature type="compositionally biased region" description="Low complexity" evidence="1">
    <location>
        <begin position="170"/>
        <end position="182"/>
    </location>
</feature>
<keyword evidence="3" id="KW-0732">Signal</keyword>
<evidence type="ECO:0000259" key="4">
    <source>
        <dbReference type="PROSITE" id="PS51212"/>
    </source>
</evidence>
<organism evidence="5 6">
    <name type="scientific">Metschnikowia bicuspidata var. bicuspidata NRRL YB-4993</name>
    <dbReference type="NCBI Taxonomy" id="869754"/>
    <lineage>
        <taxon>Eukaryota</taxon>
        <taxon>Fungi</taxon>
        <taxon>Dikarya</taxon>
        <taxon>Ascomycota</taxon>
        <taxon>Saccharomycotina</taxon>
        <taxon>Pichiomycetes</taxon>
        <taxon>Metschnikowiaceae</taxon>
        <taxon>Metschnikowia</taxon>
    </lineage>
</organism>
<dbReference type="EMBL" id="LXTC01000001">
    <property type="protein sequence ID" value="OBA24223.1"/>
    <property type="molecule type" value="Genomic_DNA"/>
</dbReference>
<keyword evidence="6" id="KW-1185">Reference proteome</keyword>
<evidence type="ECO:0000313" key="5">
    <source>
        <dbReference type="EMBL" id="OBA24223.1"/>
    </source>
</evidence>
<dbReference type="PANTHER" id="PTHR16861">
    <property type="entry name" value="GLYCOPROTEIN 38"/>
    <property type="match status" value="1"/>
</dbReference>
<dbReference type="AlphaFoldDB" id="A0A1A0HK94"/>
<feature type="domain" description="WSC" evidence="4">
    <location>
        <begin position="20"/>
        <end position="110"/>
    </location>
</feature>
<feature type="chain" id="PRO_5008291945" evidence="3">
    <location>
        <begin position="19"/>
        <end position="373"/>
    </location>
</feature>
<feature type="compositionally biased region" description="Polar residues" evidence="1">
    <location>
        <begin position="364"/>
        <end position="373"/>
    </location>
</feature>
<dbReference type="GeneID" id="30031606"/>